<protein>
    <submittedName>
        <fullName evidence="2">Uncharacterized protein</fullName>
    </submittedName>
</protein>
<proteinExistence type="predicted"/>
<dbReference type="GO" id="GO:0097361">
    <property type="term" value="C:cytosolic [4Fe-4S] assembly targeting complex"/>
    <property type="evidence" value="ECO:0007669"/>
    <property type="project" value="TreeGrafter"/>
</dbReference>
<dbReference type="PANTHER" id="PTHR19920:SF0">
    <property type="entry name" value="CYTOSOLIC IRON-SULFUR PROTEIN ASSEMBLY PROTEIN CIAO1-RELATED"/>
    <property type="match status" value="1"/>
</dbReference>
<dbReference type="PROSITE" id="PS50294">
    <property type="entry name" value="WD_REPEATS_REGION"/>
    <property type="match status" value="2"/>
</dbReference>
<keyword evidence="1" id="KW-0853">WD repeat</keyword>
<gene>
    <name evidence="2" type="ORF">PPRIM_AZ9-3.1.T0230368</name>
</gene>
<dbReference type="InterPro" id="IPR019775">
    <property type="entry name" value="WD40_repeat_CS"/>
</dbReference>
<dbReference type="PROSITE" id="PS00678">
    <property type="entry name" value="WD_REPEATS_1"/>
    <property type="match status" value="1"/>
</dbReference>
<dbReference type="GO" id="GO:0016226">
    <property type="term" value="P:iron-sulfur cluster assembly"/>
    <property type="evidence" value="ECO:0007669"/>
    <property type="project" value="TreeGrafter"/>
</dbReference>
<dbReference type="PANTHER" id="PTHR19920">
    <property type="entry name" value="WD40 PROTEIN CIAO1"/>
    <property type="match status" value="1"/>
</dbReference>
<dbReference type="OMA" id="EYGTKVC"/>
<organism evidence="2 3">
    <name type="scientific">Paramecium primaurelia</name>
    <dbReference type="NCBI Taxonomy" id="5886"/>
    <lineage>
        <taxon>Eukaryota</taxon>
        <taxon>Sar</taxon>
        <taxon>Alveolata</taxon>
        <taxon>Ciliophora</taxon>
        <taxon>Intramacronucleata</taxon>
        <taxon>Oligohymenophorea</taxon>
        <taxon>Peniculida</taxon>
        <taxon>Parameciidae</taxon>
        <taxon>Paramecium</taxon>
    </lineage>
</organism>
<dbReference type="InterPro" id="IPR001680">
    <property type="entry name" value="WD40_rpt"/>
</dbReference>
<dbReference type="Proteomes" id="UP000688137">
    <property type="component" value="Unassembled WGS sequence"/>
</dbReference>
<dbReference type="PROSITE" id="PS50082">
    <property type="entry name" value="WD_REPEATS_2"/>
    <property type="match status" value="2"/>
</dbReference>
<reference evidence="2" key="1">
    <citation type="submission" date="2021-01" db="EMBL/GenBank/DDBJ databases">
        <authorList>
            <consortium name="Genoscope - CEA"/>
            <person name="William W."/>
        </authorList>
    </citation>
    <scope>NUCLEOTIDE SEQUENCE</scope>
</reference>
<feature type="repeat" description="WD" evidence="1">
    <location>
        <begin position="263"/>
        <end position="295"/>
    </location>
</feature>
<sequence>MSKLMKSIMIEQDVDLQCSKKHKSPIQMVVFDQKLTNNERLLCSDCLEDFESNVKMVGLTKVLQIIDDKQIKQIEYKQNLIENNIEQIQMIQRSFIEIKSNLISIIDSLIGNSEEWIKVLNQIGEQTVTYSFFDEIELLIQNKHKNEQNQEMLKEIKQINQSWITKTTQKILNFNSNYKLLITELKKQLQILIYNQVQEETQEIKQLIDDPVNLKLINNKSYQYDDCFAISFNNIGNLMISGCGKDIKVWDFQDGKIKEVLKLKGHTDTIRCLTFANSNNSFISGSGDFSIRCWKQLNFKQWKSSQPYQNHTDQIECILLSKDERQLISSSQDKSIKIWNFDINNNELILQQSLNESKCCLNSITLNFSETSLVACGDDKQILIWLKNKSNQWEYLNVVTQSQEEYGTKVCFLNDNLFIWVSGDISKKNCVRIFERQEGTFIENTTKTIELENDEEEVFDLNLFPIQYNIEQNLILIRHKLYIYFLREQRDGKYKIVNKLKQLSNSIQGSMTKDSKYLAFWESSQKTYSIYEIETK</sequence>
<dbReference type="Pfam" id="PF00400">
    <property type="entry name" value="WD40"/>
    <property type="match status" value="2"/>
</dbReference>
<accession>A0A8S1KJX3</accession>
<dbReference type="EMBL" id="CAJJDM010000021">
    <property type="protein sequence ID" value="CAD8055810.1"/>
    <property type="molecule type" value="Genomic_DNA"/>
</dbReference>
<comment type="caution">
    <text evidence="2">The sequence shown here is derived from an EMBL/GenBank/DDBJ whole genome shotgun (WGS) entry which is preliminary data.</text>
</comment>
<evidence type="ECO:0000256" key="1">
    <source>
        <dbReference type="PROSITE-ProRule" id="PRU00221"/>
    </source>
</evidence>
<evidence type="ECO:0000313" key="3">
    <source>
        <dbReference type="Proteomes" id="UP000688137"/>
    </source>
</evidence>
<keyword evidence="3" id="KW-1185">Reference proteome</keyword>
<dbReference type="AlphaFoldDB" id="A0A8S1KJX3"/>
<dbReference type="SMART" id="SM00320">
    <property type="entry name" value="WD40"/>
    <property type="match status" value="4"/>
</dbReference>
<feature type="repeat" description="WD" evidence="1">
    <location>
        <begin position="308"/>
        <end position="342"/>
    </location>
</feature>
<evidence type="ECO:0000313" key="2">
    <source>
        <dbReference type="EMBL" id="CAD8055810.1"/>
    </source>
</evidence>
<name>A0A8S1KJX3_PARPR</name>